<comment type="caution">
    <text evidence="3">The sequence shown here is derived from an EMBL/GenBank/DDBJ whole genome shotgun (WGS) entry which is preliminary data.</text>
</comment>
<feature type="compositionally biased region" description="Low complexity" evidence="1">
    <location>
        <begin position="272"/>
        <end position="284"/>
    </location>
</feature>
<feature type="signal peptide" evidence="2">
    <location>
        <begin position="1"/>
        <end position="17"/>
    </location>
</feature>
<organism evidence="3 4">
    <name type="scientific">Lasiosphaeria hispida</name>
    <dbReference type="NCBI Taxonomy" id="260671"/>
    <lineage>
        <taxon>Eukaryota</taxon>
        <taxon>Fungi</taxon>
        <taxon>Dikarya</taxon>
        <taxon>Ascomycota</taxon>
        <taxon>Pezizomycotina</taxon>
        <taxon>Sordariomycetes</taxon>
        <taxon>Sordariomycetidae</taxon>
        <taxon>Sordariales</taxon>
        <taxon>Lasiosphaeriaceae</taxon>
        <taxon>Lasiosphaeria</taxon>
    </lineage>
</organism>
<keyword evidence="2" id="KW-0732">Signal</keyword>
<name>A0AAJ0HFW2_9PEZI</name>
<reference evidence="3" key="1">
    <citation type="journal article" date="2023" name="Mol. Phylogenet. Evol.">
        <title>Genome-scale phylogeny and comparative genomics of the fungal order Sordariales.</title>
        <authorList>
            <person name="Hensen N."/>
            <person name="Bonometti L."/>
            <person name="Westerberg I."/>
            <person name="Brannstrom I.O."/>
            <person name="Guillou S."/>
            <person name="Cros-Aarteil S."/>
            <person name="Calhoun S."/>
            <person name="Haridas S."/>
            <person name="Kuo A."/>
            <person name="Mondo S."/>
            <person name="Pangilinan J."/>
            <person name="Riley R."/>
            <person name="LaButti K."/>
            <person name="Andreopoulos B."/>
            <person name="Lipzen A."/>
            <person name="Chen C."/>
            <person name="Yan M."/>
            <person name="Daum C."/>
            <person name="Ng V."/>
            <person name="Clum A."/>
            <person name="Steindorff A."/>
            <person name="Ohm R.A."/>
            <person name="Martin F."/>
            <person name="Silar P."/>
            <person name="Natvig D.O."/>
            <person name="Lalanne C."/>
            <person name="Gautier V."/>
            <person name="Ament-Velasquez S.L."/>
            <person name="Kruys A."/>
            <person name="Hutchinson M.I."/>
            <person name="Powell A.J."/>
            <person name="Barry K."/>
            <person name="Miller A.N."/>
            <person name="Grigoriev I.V."/>
            <person name="Debuchy R."/>
            <person name="Gladieux P."/>
            <person name="Hiltunen Thoren M."/>
            <person name="Johannesson H."/>
        </authorList>
    </citation>
    <scope>NUCLEOTIDE SEQUENCE</scope>
    <source>
        <strain evidence="3">CBS 955.72</strain>
    </source>
</reference>
<feature type="compositionally biased region" description="Low complexity" evidence="1">
    <location>
        <begin position="292"/>
        <end position="302"/>
    </location>
</feature>
<keyword evidence="4" id="KW-1185">Reference proteome</keyword>
<reference evidence="3" key="2">
    <citation type="submission" date="2023-06" db="EMBL/GenBank/DDBJ databases">
        <authorList>
            <consortium name="Lawrence Berkeley National Laboratory"/>
            <person name="Haridas S."/>
            <person name="Hensen N."/>
            <person name="Bonometti L."/>
            <person name="Westerberg I."/>
            <person name="Brannstrom I.O."/>
            <person name="Guillou S."/>
            <person name="Cros-Aarteil S."/>
            <person name="Calhoun S."/>
            <person name="Kuo A."/>
            <person name="Mondo S."/>
            <person name="Pangilinan J."/>
            <person name="Riley R."/>
            <person name="Labutti K."/>
            <person name="Andreopoulos B."/>
            <person name="Lipzen A."/>
            <person name="Chen C."/>
            <person name="Yanf M."/>
            <person name="Daum C."/>
            <person name="Ng V."/>
            <person name="Clum A."/>
            <person name="Steindorff A."/>
            <person name="Ohm R."/>
            <person name="Martin F."/>
            <person name="Silar P."/>
            <person name="Natvig D."/>
            <person name="Lalanne C."/>
            <person name="Gautier V."/>
            <person name="Ament-Velasquez S.L."/>
            <person name="Kruys A."/>
            <person name="Hutchinson M.I."/>
            <person name="Powell A.J."/>
            <person name="Barry K."/>
            <person name="Miller A.N."/>
            <person name="Grigoriev I.V."/>
            <person name="Debuchy R."/>
            <person name="Gladieux P."/>
            <person name="Thoren M.H."/>
            <person name="Johannesson H."/>
        </authorList>
    </citation>
    <scope>NUCLEOTIDE SEQUENCE</scope>
    <source>
        <strain evidence="3">CBS 955.72</strain>
    </source>
</reference>
<protein>
    <recommendedName>
        <fullName evidence="5">Lytic polysaccharide monooxygenase</fullName>
    </recommendedName>
</protein>
<feature type="region of interest" description="Disordered" evidence="1">
    <location>
        <begin position="219"/>
        <end position="307"/>
    </location>
</feature>
<feature type="chain" id="PRO_5042550948" description="Lytic polysaccharide monooxygenase" evidence="2">
    <location>
        <begin position="18"/>
        <end position="358"/>
    </location>
</feature>
<evidence type="ECO:0000313" key="4">
    <source>
        <dbReference type="Proteomes" id="UP001275084"/>
    </source>
</evidence>
<dbReference type="Proteomes" id="UP001275084">
    <property type="component" value="Unassembled WGS sequence"/>
</dbReference>
<feature type="compositionally biased region" description="Pro residues" evidence="1">
    <location>
        <begin position="253"/>
        <end position="271"/>
    </location>
</feature>
<dbReference type="PANTHER" id="PTHR36182">
    <property type="entry name" value="PROTEIN, PUTATIVE (AFU_ORTHOLOGUE AFUA_6G10930)-RELATED"/>
    <property type="match status" value="1"/>
</dbReference>
<dbReference type="EMBL" id="JAUIQD010000005">
    <property type="protein sequence ID" value="KAK3349835.1"/>
    <property type="molecule type" value="Genomic_DNA"/>
</dbReference>
<dbReference type="PANTHER" id="PTHR36182:SF2">
    <property type="entry name" value="LYTIC POLYSACCHARIDE MONOOXYGENASE"/>
    <property type="match status" value="1"/>
</dbReference>
<dbReference type="AlphaFoldDB" id="A0AAJ0HFW2"/>
<gene>
    <name evidence="3" type="ORF">B0T25DRAFT_624260</name>
</gene>
<dbReference type="Gene3D" id="2.70.50.70">
    <property type="match status" value="1"/>
</dbReference>
<evidence type="ECO:0000313" key="3">
    <source>
        <dbReference type="EMBL" id="KAK3349835.1"/>
    </source>
</evidence>
<accession>A0AAJ0HFW2</accession>
<sequence length="358" mass="36485">MISNVLTATALLGLANGHMIMNTPYPYNFHKSSPLLQVNPLGEGFPFPCQGVSTIEETTSITAGQPQLVKFTGGAQHGGGSCQFSLTYEYPPPADKSKWKTIYTLIGGCPVSAAGNLPAASPDQDGRANSPQCGSDSGVECIRQFNIPIPKDIPNGNATFAWTWLNKMGNREIYMSCAPVSITGGSDDAAFFDALPQMFVANIPGECTTGNGVMNIPNPGQFGKVLEQPTPGSEGSCPKADGIPTFDGAANPPSGPSPNPGDKPQAPPAPAQPTTFATITTTATPPAPAPAAPTTDSPSPGSGSVGGGTCSPGGAIVCIGGTHFGICDHGHTVPQPLAPGTTCSGGVISRRRAPLPLF</sequence>
<evidence type="ECO:0000256" key="1">
    <source>
        <dbReference type="SAM" id="MobiDB-lite"/>
    </source>
</evidence>
<evidence type="ECO:0000256" key="2">
    <source>
        <dbReference type="SAM" id="SignalP"/>
    </source>
</evidence>
<evidence type="ECO:0008006" key="5">
    <source>
        <dbReference type="Google" id="ProtNLM"/>
    </source>
</evidence>
<proteinExistence type="predicted"/>